<evidence type="ECO:0000256" key="1">
    <source>
        <dbReference type="PIRNR" id="PIRNR006386"/>
    </source>
</evidence>
<dbReference type="Gene3D" id="3.40.30.10">
    <property type="entry name" value="Glutaredoxin"/>
    <property type="match status" value="1"/>
</dbReference>
<protein>
    <recommendedName>
        <fullName evidence="1">2-hydroxychromene-2-carboxylate isomerase</fullName>
        <ecNumber evidence="1">5.99.1.4</ecNumber>
    </recommendedName>
</protein>
<dbReference type="Pfam" id="PF01323">
    <property type="entry name" value="DSBA"/>
    <property type="match status" value="1"/>
</dbReference>
<dbReference type="GO" id="GO:0004602">
    <property type="term" value="F:glutathione peroxidase activity"/>
    <property type="evidence" value="ECO:0007669"/>
    <property type="project" value="TreeGrafter"/>
</dbReference>
<dbReference type="EMBL" id="CP108318">
    <property type="protein sequence ID" value="WTW62570.1"/>
    <property type="molecule type" value="Genomic_DNA"/>
</dbReference>
<dbReference type="InterPro" id="IPR051924">
    <property type="entry name" value="GST_Kappa/NadH"/>
</dbReference>
<organism evidence="4">
    <name type="scientific">Streptomyces sp. NBC_00003</name>
    <dbReference type="NCBI Taxonomy" id="2903608"/>
    <lineage>
        <taxon>Bacteria</taxon>
        <taxon>Bacillati</taxon>
        <taxon>Actinomycetota</taxon>
        <taxon>Actinomycetes</taxon>
        <taxon>Kitasatosporales</taxon>
        <taxon>Streptomycetaceae</taxon>
        <taxon>Streptomyces</taxon>
    </lineage>
</organism>
<proteinExistence type="inferred from homology"/>
<dbReference type="PANTHER" id="PTHR42943:SF13">
    <property type="entry name" value="GLUTATHIONE S-TRANSFERASE KAPPA-RELATED"/>
    <property type="match status" value="1"/>
</dbReference>
<dbReference type="EC" id="5.99.1.4" evidence="1"/>
<name>A0AAU2V5G0_9ACTN</name>
<dbReference type="PANTHER" id="PTHR42943">
    <property type="entry name" value="GLUTATHIONE S-TRANSFERASE KAPPA"/>
    <property type="match status" value="1"/>
</dbReference>
<dbReference type="InterPro" id="IPR001853">
    <property type="entry name" value="DSBA-like_thioredoxin_dom"/>
</dbReference>
<evidence type="ECO:0000259" key="3">
    <source>
        <dbReference type="Pfam" id="PF01323"/>
    </source>
</evidence>
<dbReference type="GO" id="GO:0018845">
    <property type="term" value="F:2-hydroxychromene-2-carboxylate isomerase activity"/>
    <property type="evidence" value="ECO:0007669"/>
    <property type="project" value="UniProtKB-UniRule"/>
</dbReference>
<evidence type="ECO:0000313" key="4">
    <source>
        <dbReference type="EMBL" id="WTW62570.1"/>
    </source>
</evidence>
<dbReference type="GO" id="GO:0006749">
    <property type="term" value="P:glutathione metabolic process"/>
    <property type="evidence" value="ECO:0007669"/>
    <property type="project" value="TreeGrafter"/>
</dbReference>
<comment type="catalytic activity">
    <reaction evidence="1">
        <text>2-hydroxychromene-2-carboxylate = (3E)-4-(2-hydroxyphenyl)-2-oxobut-3-enoate</text>
        <dbReference type="Rhea" id="RHEA:27401"/>
        <dbReference type="ChEBI" id="CHEBI:59350"/>
        <dbReference type="ChEBI" id="CHEBI:59353"/>
        <dbReference type="EC" id="5.99.1.4"/>
    </reaction>
</comment>
<dbReference type="GO" id="GO:0004364">
    <property type="term" value="F:glutathione transferase activity"/>
    <property type="evidence" value="ECO:0007669"/>
    <property type="project" value="TreeGrafter"/>
</dbReference>
<accession>A0AAU2V5G0</accession>
<feature type="active site" description="Nucleophile" evidence="2">
    <location>
        <position position="15"/>
    </location>
</feature>
<comment type="similarity">
    <text evidence="1">Belongs to the GST superfamily. NadH family.</text>
</comment>
<dbReference type="AlphaFoldDB" id="A0AAU2V5G0"/>
<dbReference type="SUPFAM" id="SSF52833">
    <property type="entry name" value="Thioredoxin-like"/>
    <property type="match status" value="1"/>
</dbReference>
<evidence type="ECO:0000256" key="2">
    <source>
        <dbReference type="PIRSR" id="PIRSR006386-1"/>
    </source>
</evidence>
<dbReference type="InterPro" id="IPR036249">
    <property type="entry name" value="Thioredoxin-like_sf"/>
</dbReference>
<keyword evidence="1" id="KW-0413">Isomerase</keyword>
<dbReference type="InterPro" id="IPR014440">
    <property type="entry name" value="HCCAis_GSTk"/>
</dbReference>
<dbReference type="PIRSF" id="PIRSF006386">
    <property type="entry name" value="HCCAis_GSTk"/>
    <property type="match status" value="1"/>
</dbReference>
<reference evidence="4" key="1">
    <citation type="submission" date="2022-10" db="EMBL/GenBank/DDBJ databases">
        <title>The complete genomes of actinobacterial strains from the NBC collection.</title>
        <authorList>
            <person name="Joergensen T.S."/>
            <person name="Alvarez Arevalo M."/>
            <person name="Sterndorff E.B."/>
            <person name="Faurdal D."/>
            <person name="Vuksanovic O."/>
            <person name="Mourched A.-S."/>
            <person name="Charusanti P."/>
            <person name="Shaw S."/>
            <person name="Blin K."/>
            <person name="Weber T."/>
        </authorList>
    </citation>
    <scope>NUCLEOTIDE SEQUENCE</scope>
    <source>
        <strain evidence="4">NBC_00003</strain>
    </source>
</reference>
<sequence>MKPRRRPRAYFNLRSPYSWMAIDQLEQRFPRAGELIDYYPLWEPDAGLREALSERGAEVLYRPMSKAKHLYILSDVKRTAIRLGYPLAWPVDSEQDWDLPHLAWLAARREGRERLLYRALVETRWHRGEPINQPEAIIKAADAAGLDGAALLAAARAPQVHAEAVDVLEAAYEDDIFGMPYFRIGRERLWGLDRLDEFVSALHRAYPDAEADGPSQADGPAVDADPLAGVPSRLLTKVGSYDLDTTGACG</sequence>
<gene>
    <name evidence="4" type="ORF">OG549_18995</name>
</gene>
<feature type="domain" description="DSBA-like thioredoxin" evidence="3">
    <location>
        <begin position="9"/>
        <end position="202"/>
    </location>
</feature>